<evidence type="ECO:0000256" key="9">
    <source>
        <dbReference type="PROSITE-ProRule" id="PRU10134"/>
    </source>
</evidence>
<evidence type="ECO:0000256" key="4">
    <source>
        <dbReference type="ARBA" id="ARBA00022741"/>
    </source>
</evidence>
<feature type="binding site" description="in other chain" evidence="8">
    <location>
        <position position="128"/>
    </location>
    <ligand>
        <name>IMP</name>
        <dbReference type="ChEBI" id="CHEBI:58053"/>
        <note>ligand shared between dimeric partners</note>
    </ligand>
</feature>
<dbReference type="GO" id="GO:0004019">
    <property type="term" value="F:adenylosuccinate synthase activity"/>
    <property type="evidence" value="ECO:0007669"/>
    <property type="project" value="UniProtKB-UniRule"/>
</dbReference>
<comment type="similarity">
    <text evidence="8 10">Belongs to the adenylosuccinate synthetase family.</text>
</comment>
<comment type="function">
    <text evidence="8">Plays an important role in the de novo pathway of purine nucleotide biosynthesis. Catalyzes the first committed step in the biosynthesis of AMP from IMP.</text>
</comment>
<feature type="binding site" description="in other chain" evidence="8">
    <location>
        <position position="303"/>
    </location>
    <ligand>
        <name>IMP</name>
        <dbReference type="ChEBI" id="CHEBI:58053"/>
        <note>ligand shared between dimeric partners</note>
    </ligand>
</feature>
<evidence type="ECO:0000256" key="8">
    <source>
        <dbReference type="HAMAP-Rule" id="MF_00011"/>
    </source>
</evidence>
<evidence type="ECO:0000256" key="2">
    <source>
        <dbReference type="ARBA" id="ARBA00022598"/>
    </source>
</evidence>
<evidence type="ECO:0000256" key="6">
    <source>
        <dbReference type="ARBA" id="ARBA00022842"/>
    </source>
</evidence>
<feature type="active site" description="Proton acceptor" evidence="8">
    <location>
        <position position="13"/>
    </location>
</feature>
<feature type="binding site" evidence="8">
    <location>
        <position position="40"/>
    </location>
    <ligand>
        <name>Mg(2+)</name>
        <dbReference type="ChEBI" id="CHEBI:18420"/>
    </ligand>
</feature>
<dbReference type="GO" id="GO:0005525">
    <property type="term" value="F:GTP binding"/>
    <property type="evidence" value="ECO:0007669"/>
    <property type="project" value="UniProtKB-UniRule"/>
</dbReference>
<dbReference type="Gene3D" id="3.40.440.10">
    <property type="entry name" value="Adenylosuccinate Synthetase, subunit A, domain 1"/>
    <property type="match status" value="1"/>
</dbReference>
<comment type="pathway">
    <text evidence="8 10">Purine metabolism; AMP biosynthesis via de novo pathway; AMP from IMP: step 1/2.</text>
</comment>
<feature type="binding site" description="in other chain" evidence="8">
    <location>
        <begin position="13"/>
        <end position="16"/>
    </location>
    <ligand>
        <name>IMP</name>
        <dbReference type="ChEBI" id="CHEBI:58053"/>
        <note>ligand shared between dimeric partners</note>
    </ligand>
</feature>
<keyword evidence="4 8" id="KW-0547">Nucleotide-binding</keyword>
<protein>
    <recommendedName>
        <fullName evidence="8 10">Adenylosuccinate synthetase</fullName>
        <shortName evidence="8">AMPSase</shortName>
        <shortName evidence="8">AdSS</shortName>
        <ecNumber evidence="8 10">6.3.4.4</ecNumber>
    </recommendedName>
    <alternativeName>
        <fullName evidence="8">IMP--aspartate ligase</fullName>
    </alternativeName>
</protein>
<evidence type="ECO:0000313" key="11">
    <source>
        <dbReference type="EMBL" id="AGL03958.1"/>
    </source>
</evidence>
<feature type="binding site" description="in other chain" evidence="8">
    <location>
        <position position="224"/>
    </location>
    <ligand>
        <name>IMP</name>
        <dbReference type="ChEBI" id="CHEBI:58053"/>
        <note>ligand shared between dimeric partners</note>
    </ligand>
</feature>
<dbReference type="UniPathway" id="UPA00075">
    <property type="reaction ID" value="UER00335"/>
</dbReference>
<sequence length="428" mass="46973">MSTVVLVGAQWGDEGKGKVTDFLARQAEMVVRYQGGNNAGHTVVAEGQTYKLHLIPSGILYADKQCLIGNGVVIDPGVLLQELDGLEKQGVSTANLRISPRAHVIFPYHKSIDMAEEESKGSRKIGTTCRGIGPTYTDKASRVGIRMTELIDREELAEKLRDTLESKIKVLSRLYGVEETFTYQEMLNQYTEYADRLKNYVADVSVLVNEAIDRGARVLFEGAQGTLLDLDHGTYPYVTSSHPIAAAACLGAGLGPTKIKTVVGVAKAYITRVGEGPFPTELHDQLGESLRQRGFEFGTTTGRPRRCGWYDAVIARYAARINGLTYLAITKLDVLSGIETLKICTGYRYKGEIINEFPVSLKLLAQCEPVYQEFPGWQEDISSVTEFSELPQAAKDYLKNLEELSGVPVAIVGVGPGRAQTLVLREIF</sequence>
<dbReference type="FunFam" id="1.10.300.10:FF:000001">
    <property type="entry name" value="Adenylosuccinate synthetase"/>
    <property type="match status" value="1"/>
</dbReference>
<keyword evidence="12" id="KW-1185">Reference proteome</keyword>
<dbReference type="InterPro" id="IPR042109">
    <property type="entry name" value="Adenylosuccinate_synth_dom1"/>
</dbReference>
<comment type="cofactor">
    <cofactor evidence="8">
        <name>Mg(2+)</name>
        <dbReference type="ChEBI" id="CHEBI:18420"/>
    </cofactor>
    <text evidence="8">Binds 1 Mg(2+) ion per subunit.</text>
</comment>
<dbReference type="SMART" id="SM00788">
    <property type="entry name" value="Adenylsucc_synt"/>
    <property type="match status" value="1"/>
</dbReference>
<keyword evidence="6 8" id="KW-0460">Magnesium</keyword>
<dbReference type="HOGENOM" id="CLU_029848_0_0_9"/>
<keyword evidence="2 8" id="KW-0436">Ligase</keyword>
<evidence type="ECO:0000256" key="10">
    <source>
        <dbReference type="RuleBase" id="RU000520"/>
    </source>
</evidence>
<evidence type="ECO:0000256" key="1">
    <source>
        <dbReference type="ARBA" id="ARBA00011738"/>
    </source>
</evidence>
<dbReference type="STRING" id="767817.Desgi_4739"/>
<comment type="subunit">
    <text evidence="1 8">Homodimer.</text>
</comment>
<dbReference type="InterPro" id="IPR027417">
    <property type="entry name" value="P-loop_NTPase"/>
</dbReference>
<feature type="binding site" evidence="8">
    <location>
        <position position="305"/>
    </location>
    <ligand>
        <name>GTP</name>
        <dbReference type="ChEBI" id="CHEBI:37565"/>
    </ligand>
</feature>
<dbReference type="PROSITE" id="PS01266">
    <property type="entry name" value="ADENYLOSUCCIN_SYN_1"/>
    <property type="match status" value="1"/>
</dbReference>
<dbReference type="OrthoDB" id="9807553at2"/>
<evidence type="ECO:0000256" key="5">
    <source>
        <dbReference type="ARBA" id="ARBA00022755"/>
    </source>
</evidence>
<dbReference type="PANTHER" id="PTHR11846:SF0">
    <property type="entry name" value="ADENYLOSUCCINATE SYNTHETASE"/>
    <property type="match status" value="1"/>
</dbReference>
<evidence type="ECO:0000256" key="3">
    <source>
        <dbReference type="ARBA" id="ARBA00022723"/>
    </source>
</evidence>
<feature type="binding site" evidence="8">
    <location>
        <begin position="12"/>
        <end position="18"/>
    </location>
    <ligand>
        <name>GTP</name>
        <dbReference type="ChEBI" id="CHEBI:37565"/>
    </ligand>
</feature>
<keyword evidence="3 8" id="KW-0479">Metal-binding</keyword>
<feature type="binding site" evidence="8">
    <location>
        <begin position="413"/>
        <end position="415"/>
    </location>
    <ligand>
        <name>GTP</name>
        <dbReference type="ChEBI" id="CHEBI:37565"/>
    </ligand>
</feature>
<dbReference type="GO" id="GO:0044208">
    <property type="term" value="P:'de novo' AMP biosynthetic process"/>
    <property type="evidence" value="ECO:0007669"/>
    <property type="project" value="UniProtKB-UniRule"/>
</dbReference>
<dbReference type="NCBIfam" id="TIGR00184">
    <property type="entry name" value="purA"/>
    <property type="match status" value="1"/>
</dbReference>
<feature type="binding site" description="in other chain" evidence="8">
    <location>
        <position position="239"/>
    </location>
    <ligand>
        <name>IMP</name>
        <dbReference type="ChEBI" id="CHEBI:58053"/>
        <note>ligand shared between dimeric partners</note>
    </ligand>
</feature>
<feature type="binding site" evidence="8">
    <location>
        <begin position="40"/>
        <end position="42"/>
    </location>
    <ligand>
        <name>GTP</name>
        <dbReference type="ChEBI" id="CHEBI:37565"/>
    </ligand>
</feature>
<dbReference type="EMBL" id="CP003273">
    <property type="protein sequence ID" value="AGL03958.1"/>
    <property type="molecule type" value="Genomic_DNA"/>
</dbReference>
<dbReference type="RefSeq" id="WP_006522196.1">
    <property type="nucleotide sequence ID" value="NC_021184.1"/>
</dbReference>
<feature type="binding site" description="in other chain" evidence="8">
    <location>
        <begin position="38"/>
        <end position="41"/>
    </location>
    <ligand>
        <name>IMP</name>
        <dbReference type="ChEBI" id="CHEBI:58053"/>
        <note>ligand shared between dimeric partners</note>
    </ligand>
</feature>
<dbReference type="EC" id="6.3.4.4" evidence="8 10"/>
<organism evidence="11 12">
    <name type="scientific">Desulfoscipio gibsoniae DSM 7213</name>
    <dbReference type="NCBI Taxonomy" id="767817"/>
    <lineage>
        <taxon>Bacteria</taxon>
        <taxon>Bacillati</taxon>
        <taxon>Bacillota</taxon>
        <taxon>Clostridia</taxon>
        <taxon>Eubacteriales</taxon>
        <taxon>Desulfallaceae</taxon>
        <taxon>Desulfoscipio</taxon>
    </lineage>
</organism>
<evidence type="ECO:0000256" key="7">
    <source>
        <dbReference type="ARBA" id="ARBA00023134"/>
    </source>
</evidence>
<keyword evidence="8" id="KW-0963">Cytoplasm</keyword>
<accession>R4KL86</accession>
<dbReference type="Pfam" id="PF00709">
    <property type="entry name" value="Adenylsucc_synt"/>
    <property type="match status" value="1"/>
</dbReference>
<name>R4KL86_9FIRM</name>
<dbReference type="CDD" id="cd03108">
    <property type="entry name" value="AdSS"/>
    <property type="match status" value="1"/>
</dbReference>
<feature type="active site" evidence="9">
    <location>
        <position position="139"/>
    </location>
</feature>
<dbReference type="AlphaFoldDB" id="R4KL86"/>
<comment type="subcellular location">
    <subcellularLocation>
        <location evidence="8">Cytoplasm</location>
    </subcellularLocation>
</comment>
<dbReference type="Gene3D" id="3.90.170.10">
    <property type="entry name" value="Adenylosuccinate Synthetase, subunit A, domain 3"/>
    <property type="match status" value="1"/>
</dbReference>
<dbReference type="InterPro" id="IPR042110">
    <property type="entry name" value="Adenylosuccinate_synth_dom2"/>
</dbReference>
<feature type="binding site" evidence="8">
    <location>
        <position position="13"/>
    </location>
    <ligand>
        <name>Mg(2+)</name>
        <dbReference type="ChEBI" id="CHEBI:18420"/>
    </ligand>
</feature>
<gene>
    <name evidence="8" type="primary">purA</name>
    <name evidence="11" type="ORF">Desgi_4739</name>
</gene>
<keyword evidence="7 8" id="KW-0342">GTP-binding</keyword>
<dbReference type="PANTHER" id="PTHR11846">
    <property type="entry name" value="ADENYLOSUCCINATE SYNTHETASE"/>
    <property type="match status" value="1"/>
</dbReference>
<comment type="catalytic activity">
    <reaction evidence="8 10">
        <text>IMP + L-aspartate + GTP = N(6)-(1,2-dicarboxyethyl)-AMP + GDP + phosphate + 2 H(+)</text>
        <dbReference type="Rhea" id="RHEA:15753"/>
        <dbReference type="ChEBI" id="CHEBI:15378"/>
        <dbReference type="ChEBI" id="CHEBI:29991"/>
        <dbReference type="ChEBI" id="CHEBI:37565"/>
        <dbReference type="ChEBI" id="CHEBI:43474"/>
        <dbReference type="ChEBI" id="CHEBI:57567"/>
        <dbReference type="ChEBI" id="CHEBI:58053"/>
        <dbReference type="ChEBI" id="CHEBI:58189"/>
        <dbReference type="EC" id="6.3.4.4"/>
    </reaction>
</comment>
<feature type="binding site" evidence="8">
    <location>
        <begin position="331"/>
        <end position="333"/>
    </location>
    <ligand>
        <name>GTP</name>
        <dbReference type="ChEBI" id="CHEBI:37565"/>
    </ligand>
</feature>
<dbReference type="GO" id="GO:0005737">
    <property type="term" value="C:cytoplasm"/>
    <property type="evidence" value="ECO:0007669"/>
    <property type="project" value="UniProtKB-SubCell"/>
</dbReference>
<dbReference type="NCBIfam" id="NF002223">
    <property type="entry name" value="PRK01117.1"/>
    <property type="match status" value="1"/>
</dbReference>
<dbReference type="SUPFAM" id="SSF52540">
    <property type="entry name" value="P-loop containing nucleoside triphosphate hydrolases"/>
    <property type="match status" value="1"/>
</dbReference>
<dbReference type="KEGG" id="dgi:Desgi_4739"/>
<feature type="active site" description="Proton donor" evidence="8">
    <location>
        <position position="41"/>
    </location>
</feature>
<feature type="binding site" evidence="8">
    <location>
        <position position="142"/>
    </location>
    <ligand>
        <name>IMP</name>
        <dbReference type="ChEBI" id="CHEBI:58053"/>
        <note>ligand shared between dimeric partners</note>
    </ligand>
</feature>
<feature type="binding site" evidence="8">
    <location>
        <begin position="299"/>
        <end position="305"/>
    </location>
    <ligand>
        <name>substrate</name>
    </ligand>
</feature>
<dbReference type="Proteomes" id="UP000013520">
    <property type="component" value="Chromosome"/>
</dbReference>
<proteinExistence type="inferred from homology"/>
<dbReference type="InterPro" id="IPR033128">
    <property type="entry name" value="Adenylosuccin_syn_Lys_AS"/>
</dbReference>
<dbReference type="PROSITE" id="PS00513">
    <property type="entry name" value="ADENYLOSUCCIN_SYN_2"/>
    <property type="match status" value="1"/>
</dbReference>
<evidence type="ECO:0000313" key="12">
    <source>
        <dbReference type="Proteomes" id="UP000013520"/>
    </source>
</evidence>
<dbReference type="InterPro" id="IPR018220">
    <property type="entry name" value="Adenylosuccin_syn_GTP-bd"/>
</dbReference>
<dbReference type="Gene3D" id="1.10.300.10">
    <property type="entry name" value="Adenylosuccinate Synthetase, subunit A, domain 2"/>
    <property type="match status" value="1"/>
</dbReference>
<keyword evidence="5 8" id="KW-0658">Purine biosynthesis</keyword>
<dbReference type="InterPro" id="IPR001114">
    <property type="entry name" value="Adenylosuccinate_synthetase"/>
</dbReference>
<dbReference type="GO" id="GO:0046040">
    <property type="term" value="P:IMP metabolic process"/>
    <property type="evidence" value="ECO:0007669"/>
    <property type="project" value="TreeGrafter"/>
</dbReference>
<dbReference type="InterPro" id="IPR042111">
    <property type="entry name" value="Adenylosuccinate_synth_dom3"/>
</dbReference>
<reference evidence="11 12" key="1">
    <citation type="submission" date="2012-01" db="EMBL/GenBank/DDBJ databases">
        <title>Complete sequence of Desulfotomaculum gibsoniae DSM 7213.</title>
        <authorList>
            <consortium name="US DOE Joint Genome Institute"/>
            <person name="Lucas S."/>
            <person name="Han J."/>
            <person name="Lapidus A."/>
            <person name="Cheng J.-F."/>
            <person name="Goodwin L."/>
            <person name="Pitluck S."/>
            <person name="Peters L."/>
            <person name="Ovchinnikova G."/>
            <person name="Teshima H."/>
            <person name="Detter J.C."/>
            <person name="Han C."/>
            <person name="Tapia R."/>
            <person name="Land M."/>
            <person name="Hauser L."/>
            <person name="Kyrpides N."/>
            <person name="Ivanova N."/>
            <person name="Pagani I."/>
            <person name="Parshina S."/>
            <person name="Plugge C."/>
            <person name="Muyzer G."/>
            <person name="Kuever J."/>
            <person name="Ivanova A."/>
            <person name="Nazina T."/>
            <person name="Klenk H.-P."/>
            <person name="Brambilla E."/>
            <person name="Spring S."/>
            <person name="Stams A.F."/>
            <person name="Woyke T."/>
        </authorList>
    </citation>
    <scope>NUCLEOTIDE SEQUENCE [LARGE SCALE GENOMIC DNA]</scope>
    <source>
        <strain evidence="11 12">DSM 7213</strain>
    </source>
</reference>
<dbReference type="FunFam" id="3.90.170.10:FF:000001">
    <property type="entry name" value="Adenylosuccinate synthetase"/>
    <property type="match status" value="1"/>
</dbReference>
<dbReference type="GO" id="GO:0000287">
    <property type="term" value="F:magnesium ion binding"/>
    <property type="evidence" value="ECO:0007669"/>
    <property type="project" value="UniProtKB-UniRule"/>
</dbReference>
<dbReference type="eggNOG" id="COG0104">
    <property type="taxonomic scope" value="Bacteria"/>
</dbReference>
<dbReference type="HAMAP" id="MF_00011">
    <property type="entry name" value="Adenylosucc_synth"/>
    <property type="match status" value="1"/>
</dbReference>